<dbReference type="AlphaFoldDB" id="A0A0J8V5J6"/>
<dbReference type="OrthoDB" id="9804758at2"/>
<evidence type="ECO:0000313" key="3">
    <source>
        <dbReference type="Proteomes" id="UP000240481"/>
    </source>
</evidence>
<dbReference type="SUPFAM" id="SSF52540">
    <property type="entry name" value="P-loop containing nucleoside triphosphate hydrolases"/>
    <property type="match status" value="1"/>
</dbReference>
<evidence type="ECO:0000259" key="1">
    <source>
        <dbReference type="Pfam" id="PF03205"/>
    </source>
</evidence>
<reference evidence="2 3" key="1">
    <citation type="submission" date="2018-01" db="EMBL/GenBank/DDBJ databases">
        <title>Whole genome sequencing of Histamine producing bacteria.</title>
        <authorList>
            <person name="Butler K."/>
        </authorList>
    </citation>
    <scope>NUCLEOTIDE SEQUENCE [LARGE SCALE GENOMIC DNA]</scope>
    <source>
        <strain evidence="2 3">DSM 24669</strain>
    </source>
</reference>
<dbReference type="InterPro" id="IPR052539">
    <property type="entry name" value="MGD_biosynthesis_adapter"/>
</dbReference>
<dbReference type="PANTHER" id="PTHR40072">
    <property type="entry name" value="MOLYBDOPTERIN-GUANINE DINUCLEOTIDE BIOSYNTHESIS ADAPTER PROTEIN-RELATED"/>
    <property type="match status" value="1"/>
</dbReference>
<dbReference type="RefSeq" id="WP_048900753.1">
    <property type="nucleotide sequence ID" value="NZ_AP024852.1"/>
</dbReference>
<comment type="caution">
    <text evidence="2">The sequence shown here is derived from an EMBL/GenBank/DDBJ whole genome shotgun (WGS) entry which is preliminary data.</text>
</comment>
<dbReference type="InterPro" id="IPR004435">
    <property type="entry name" value="MobB_dom"/>
</dbReference>
<dbReference type="Gene3D" id="3.40.50.300">
    <property type="entry name" value="P-loop containing nucleotide triphosphate hydrolases"/>
    <property type="match status" value="1"/>
</dbReference>
<keyword evidence="3" id="KW-1185">Reference proteome</keyword>
<dbReference type="InterPro" id="IPR027417">
    <property type="entry name" value="P-loop_NTPase"/>
</dbReference>
<dbReference type="PANTHER" id="PTHR40072:SF1">
    <property type="entry name" value="MOLYBDOPTERIN-GUANINE DINUCLEOTIDE BIOSYNTHESIS ADAPTER PROTEIN"/>
    <property type="match status" value="1"/>
</dbReference>
<dbReference type="STRING" id="680026.AB733_22210"/>
<feature type="domain" description="Molybdopterin-guanine dinucleotide biosynthesis protein B (MobB)" evidence="1">
    <location>
        <begin position="5"/>
        <end position="140"/>
    </location>
</feature>
<dbReference type="NCBIfam" id="TIGR00176">
    <property type="entry name" value="mobB"/>
    <property type="match status" value="1"/>
</dbReference>
<proteinExistence type="predicted"/>
<gene>
    <name evidence="2" type="primary">mobB</name>
    <name evidence="2" type="ORF">C9I94_06190</name>
</gene>
<organism evidence="2 3">
    <name type="scientific">Photobacterium swingsii</name>
    <dbReference type="NCBI Taxonomy" id="680026"/>
    <lineage>
        <taxon>Bacteria</taxon>
        <taxon>Pseudomonadati</taxon>
        <taxon>Pseudomonadota</taxon>
        <taxon>Gammaproteobacteria</taxon>
        <taxon>Vibrionales</taxon>
        <taxon>Vibrionaceae</taxon>
        <taxon>Photobacterium</taxon>
    </lineage>
</organism>
<evidence type="ECO:0000313" key="2">
    <source>
        <dbReference type="EMBL" id="PSW26127.1"/>
    </source>
</evidence>
<dbReference type="CDD" id="cd03116">
    <property type="entry name" value="MobB"/>
    <property type="match status" value="1"/>
</dbReference>
<dbReference type="GO" id="GO:0005525">
    <property type="term" value="F:GTP binding"/>
    <property type="evidence" value="ECO:0007669"/>
    <property type="project" value="InterPro"/>
</dbReference>
<dbReference type="Proteomes" id="UP000240481">
    <property type="component" value="Unassembled WGS sequence"/>
</dbReference>
<protein>
    <submittedName>
        <fullName evidence="2">Molybdopterin-guanine dinucleotide biosynthesis protein B</fullName>
    </submittedName>
</protein>
<name>A0A0J8V5J6_9GAMM</name>
<dbReference type="EMBL" id="PYLZ01000002">
    <property type="protein sequence ID" value="PSW26127.1"/>
    <property type="molecule type" value="Genomic_DNA"/>
</dbReference>
<dbReference type="Pfam" id="PF03205">
    <property type="entry name" value="MobB"/>
    <property type="match status" value="1"/>
</dbReference>
<accession>A0A0J8V5J6</accession>
<sequence>MTPTLGFAGYSGSGKTTLLEKLIPLLRAKDLRIGLLKHSHHDIEPDKPGKDSYRLRHAGCQQTLLATQKRHMLYFEYPEEDRCEPELDQCLAQLDHSKLDLVLVEGFRDQPIPKIEIHRPSYGKPFLHSQDKHIIAIASDTVIKPTRNSLPQLNLNKPEEIATFILQWIKNDM</sequence>
<dbReference type="GO" id="GO:0006777">
    <property type="term" value="P:Mo-molybdopterin cofactor biosynthetic process"/>
    <property type="evidence" value="ECO:0007669"/>
    <property type="project" value="InterPro"/>
</dbReference>